<keyword evidence="2" id="KW-0229">DNA integration</keyword>
<dbReference type="PANTHER" id="PTHR30349:SF41">
    <property type="entry name" value="INTEGRASE_RECOMBINASE PROTEIN MJ0367-RELATED"/>
    <property type="match status" value="1"/>
</dbReference>
<dbReference type="InterPro" id="IPR013762">
    <property type="entry name" value="Integrase-like_cat_sf"/>
</dbReference>
<dbReference type="RefSeq" id="WP_144840862.1">
    <property type="nucleotide sequence ID" value="NZ_JBHTKI010000014.1"/>
</dbReference>
<evidence type="ECO:0000256" key="4">
    <source>
        <dbReference type="ARBA" id="ARBA00023172"/>
    </source>
</evidence>
<evidence type="ECO:0000313" key="9">
    <source>
        <dbReference type="Proteomes" id="UP001597109"/>
    </source>
</evidence>
<feature type="domain" description="Core-binding (CB)" evidence="7">
    <location>
        <begin position="10"/>
        <end position="98"/>
    </location>
</feature>
<reference evidence="9" key="1">
    <citation type="journal article" date="2019" name="Int. J. Syst. Evol. Microbiol.">
        <title>The Global Catalogue of Microorganisms (GCM) 10K type strain sequencing project: providing services to taxonomists for standard genome sequencing and annotation.</title>
        <authorList>
            <consortium name="The Broad Institute Genomics Platform"/>
            <consortium name="The Broad Institute Genome Sequencing Center for Infectious Disease"/>
            <person name="Wu L."/>
            <person name="Ma J."/>
        </authorList>
    </citation>
    <scope>NUCLEOTIDE SEQUENCE [LARGE SCALE GENOMIC DNA]</scope>
    <source>
        <strain evidence="9">CCUG 56756</strain>
    </source>
</reference>
<name>A0ABW3LFF0_9BACL</name>
<dbReference type="PROSITE" id="PS51900">
    <property type="entry name" value="CB"/>
    <property type="match status" value="1"/>
</dbReference>
<dbReference type="PANTHER" id="PTHR30349">
    <property type="entry name" value="PHAGE INTEGRASE-RELATED"/>
    <property type="match status" value="1"/>
</dbReference>
<proteinExistence type="inferred from homology"/>
<evidence type="ECO:0000256" key="2">
    <source>
        <dbReference type="ARBA" id="ARBA00022908"/>
    </source>
</evidence>
<dbReference type="InterPro" id="IPR010998">
    <property type="entry name" value="Integrase_recombinase_N"/>
</dbReference>
<dbReference type="InterPro" id="IPR050090">
    <property type="entry name" value="Tyrosine_recombinase_XerCD"/>
</dbReference>
<dbReference type="InterPro" id="IPR011010">
    <property type="entry name" value="DNA_brk_join_enz"/>
</dbReference>
<dbReference type="EMBL" id="JBHTKI010000014">
    <property type="protein sequence ID" value="MFD1031862.1"/>
    <property type="molecule type" value="Genomic_DNA"/>
</dbReference>
<dbReference type="Pfam" id="PF13495">
    <property type="entry name" value="Phage_int_SAM_4"/>
    <property type="match status" value="1"/>
</dbReference>
<comment type="similarity">
    <text evidence="1">Belongs to the 'phage' integrase family.</text>
</comment>
<accession>A0ABW3LFF0</accession>
<dbReference type="Gene3D" id="1.10.443.10">
    <property type="entry name" value="Intergrase catalytic core"/>
    <property type="match status" value="1"/>
</dbReference>
<keyword evidence="9" id="KW-1185">Reference proteome</keyword>
<dbReference type="InterPro" id="IPR004107">
    <property type="entry name" value="Integrase_SAM-like_N"/>
</dbReference>
<gene>
    <name evidence="8" type="ORF">ACFQ1X_10515</name>
</gene>
<evidence type="ECO:0000259" key="6">
    <source>
        <dbReference type="PROSITE" id="PS51898"/>
    </source>
</evidence>
<evidence type="ECO:0000256" key="3">
    <source>
        <dbReference type="ARBA" id="ARBA00023125"/>
    </source>
</evidence>
<feature type="domain" description="Tyr recombinase" evidence="6">
    <location>
        <begin position="119"/>
        <end position="294"/>
    </location>
</feature>
<keyword evidence="3 5" id="KW-0238">DNA-binding</keyword>
<organism evidence="8 9">
    <name type="scientific">Metaplanococcus flavidus</name>
    <dbReference type="NCBI Taxonomy" id="569883"/>
    <lineage>
        <taxon>Bacteria</taxon>
        <taxon>Bacillati</taxon>
        <taxon>Bacillota</taxon>
        <taxon>Bacilli</taxon>
        <taxon>Bacillales</taxon>
        <taxon>Caryophanaceae</taxon>
        <taxon>Metaplanococcus</taxon>
    </lineage>
</organism>
<evidence type="ECO:0000259" key="7">
    <source>
        <dbReference type="PROSITE" id="PS51900"/>
    </source>
</evidence>
<dbReference type="Gene3D" id="1.10.150.130">
    <property type="match status" value="1"/>
</dbReference>
<dbReference type="Pfam" id="PF00589">
    <property type="entry name" value="Phage_integrase"/>
    <property type="match status" value="1"/>
</dbReference>
<dbReference type="InterPro" id="IPR002104">
    <property type="entry name" value="Integrase_catalytic"/>
</dbReference>
<sequence>MTTTSIARPMYMNEGLELFEEWLAVRGMSQETRRGYAMDSRQFAKWMGQKSNAPVLVPMVTGNHIEDFIRYLVGERKCMPRSINRKLNTLSMFFQCMKKKKVIEESPLEDIERMKVPDTERTFLTRDEVEAIIGAITHPVLHYFALTMAYSGIRVNECIHLKLTDVNFDEQSIQIINGKGGKNRKVPMSSHLAEQLRIYLKEHRPHTDSLYFFALKRSGSVSTQYVNRILLDACQKANIEKHVTSHILRHSFASYLVSKDTHVAVIQKLLGHASLKTTSIYLHVQQDDMKEAIERIDF</sequence>
<keyword evidence="4" id="KW-0233">DNA recombination</keyword>
<protein>
    <submittedName>
        <fullName evidence="8">Tyrosine-type recombinase/integrase</fullName>
    </submittedName>
</protein>
<dbReference type="PROSITE" id="PS51898">
    <property type="entry name" value="TYR_RECOMBINASE"/>
    <property type="match status" value="1"/>
</dbReference>
<evidence type="ECO:0000313" key="8">
    <source>
        <dbReference type="EMBL" id="MFD1031862.1"/>
    </source>
</evidence>
<dbReference type="SUPFAM" id="SSF56349">
    <property type="entry name" value="DNA breaking-rejoining enzymes"/>
    <property type="match status" value="1"/>
</dbReference>
<dbReference type="InterPro" id="IPR044068">
    <property type="entry name" value="CB"/>
</dbReference>
<dbReference type="Proteomes" id="UP001597109">
    <property type="component" value="Unassembled WGS sequence"/>
</dbReference>
<evidence type="ECO:0000256" key="1">
    <source>
        <dbReference type="ARBA" id="ARBA00008857"/>
    </source>
</evidence>
<evidence type="ECO:0000256" key="5">
    <source>
        <dbReference type="PROSITE-ProRule" id="PRU01248"/>
    </source>
</evidence>
<comment type="caution">
    <text evidence="8">The sequence shown here is derived from an EMBL/GenBank/DDBJ whole genome shotgun (WGS) entry which is preliminary data.</text>
</comment>